<accession>A0A9P4Q7S8</accession>
<dbReference type="InterPro" id="IPR002925">
    <property type="entry name" value="Dienelactn_hydro"/>
</dbReference>
<comment type="caution">
    <text evidence="2">The sequence shown here is derived from an EMBL/GenBank/DDBJ whole genome shotgun (WGS) entry which is preliminary data.</text>
</comment>
<dbReference type="EMBL" id="MU003807">
    <property type="protein sequence ID" value="KAF2719749.1"/>
    <property type="molecule type" value="Genomic_DNA"/>
</dbReference>
<dbReference type="Proteomes" id="UP000799441">
    <property type="component" value="Unassembled WGS sequence"/>
</dbReference>
<feature type="domain" description="Dienelactone hydrolase" evidence="1">
    <location>
        <begin position="28"/>
        <end position="273"/>
    </location>
</feature>
<proteinExistence type="predicted"/>
<evidence type="ECO:0000313" key="3">
    <source>
        <dbReference type="Proteomes" id="UP000799441"/>
    </source>
</evidence>
<gene>
    <name evidence="2" type="ORF">K431DRAFT_295736</name>
</gene>
<dbReference type="PANTHER" id="PTHR17630:SF105">
    <property type="entry name" value="DIENELACTONE HYDROLASE FAMILY PROTEIN (AFU_ORTHOLOGUE AFUA_4G08790)"/>
    <property type="match status" value="1"/>
</dbReference>
<evidence type="ECO:0000313" key="2">
    <source>
        <dbReference type="EMBL" id="KAF2719749.1"/>
    </source>
</evidence>
<keyword evidence="2" id="KW-0378">Hydrolase</keyword>
<dbReference type="OrthoDB" id="17560at2759"/>
<dbReference type="GO" id="GO:0016787">
    <property type="term" value="F:hydrolase activity"/>
    <property type="evidence" value="ECO:0007669"/>
    <property type="project" value="UniProtKB-KW"/>
</dbReference>
<protein>
    <submittedName>
        <fullName evidence="2">Dienelactone hydrolase family protein</fullName>
    </submittedName>
</protein>
<dbReference type="SUPFAM" id="SSF53474">
    <property type="entry name" value="alpha/beta-Hydrolases"/>
    <property type="match status" value="1"/>
</dbReference>
<reference evidence="2" key="1">
    <citation type="journal article" date="2020" name="Stud. Mycol.">
        <title>101 Dothideomycetes genomes: a test case for predicting lifestyles and emergence of pathogens.</title>
        <authorList>
            <person name="Haridas S."/>
            <person name="Albert R."/>
            <person name="Binder M."/>
            <person name="Bloem J."/>
            <person name="Labutti K."/>
            <person name="Salamov A."/>
            <person name="Andreopoulos B."/>
            <person name="Baker S."/>
            <person name="Barry K."/>
            <person name="Bills G."/>
            <person name="Bluhm B."/>
            <person name="Cannon C."/>
            <person name="Castanera R."/>
            <person name="Culley D."/>
            <person name="Daum C."/>
            <person name="Ezra D."/>
            <person name="Gonzalez J."/>
            <person name="Henrissat B."/>
            <person name="Kuo A."/>
            <person name="Liang C."/>
            <person name="Lipzen A."/>
            <person name="Lutzoni F."/>
            <person name="Magnuson J."/>
            <person name="Mondo S."/>
            <person name="Nolan M."/>
            <person name="Ohm R."/>
            <person name="Pangilinan J."/>
            <person name="Park H.-J."/>
            <person name="Ramirez L."/>
            <person name="Alfaro M."/>
            <person name="Sun H."/>
            <person name="Tritt A."/>
            <person name="Yoshinaga Y."/>
            <person name="Zwiers L.-H."/>
            <person name="Turgeon B."/>
            <person name="Goodwin S."/>
            <person name="Spatafora J."/>
            <person name="Crous P."/>
            <person name="Grigoriev I."/>
        </authorList>
    </citation>
    <scope>NUCLEOTIDE SEQUENCE</scope>
    <source>
        <strain evidence="2">CBS 116435</strain>
    </source>
</reference>
<evidence type="ECO:0000259" key="1">
    <source>
        <dbReference type="Pfam" id="PF01738"/>
    </source>
</evidence>
<sequence>MSCPQCFSGHVNPGTPVGTIEQIYGRPTYVSRPPNGKQALGVLVIIPDAFGLPFVNNQILADHYASAGQYLVYLPDFMDGGAVPLSMMYNMAYLAESSWLWTPYYLTAVIVDIVPHLWRNRMSVCWPRMTSWFSALREDVSLPIGAAGFCWGGLHAIMLTHDREDTKTKNGQNFVDASFAAHPSGVAVPGDFEKVVRPLSIAVGDDDAVMSIKQAQEAKQSLEKTAPATTEVVVYPGARHGFAVRASRSKPDSKETRQAEEAENQAIAWFQRHFAAVKH</sequence>
<dbReference type="AlphaFoldDB" id="A0A9P4Q7S8"/>
<keyword evidence="3" id="KW-1185">Reference proteome</keyword>
<name>A0A9P4Q7S8_9PEZI</name>
<dbReference type="Gene3D" id="3.40.50.1820">
    <property type="entry name" value="alpha/beta hydrolase"/>
    <property type="match status" value="1"/>
</dbReference>
<dbReference type="InterPro" id="IPR029058">
    <property type="entry name" value="AB_hydrolase_fold"/>
</dbReference>
<dbReference type="Pfam" id="PF01738">
    <property type="entry name" value="DLH"/>
    <property type="match status" value="1"/>
</dbReference>
<dbReference type="PANTHER" id="PTHR17630">
    <property type="entry name" value="DIENELACTONE HYDROLASE"/>
    <property type="match status" value="1"/>
</dbReference>
<organism evidence="2 3">
    <name type="scientific">Polychaeton citri CBS 116435</name>
    <dbReference type="NCBI Taxonomy" id="1314669"/>
    <lineage>
        <taxon>Eukaryota</taxon>
        <taxon>Fungi</taxon>
        <taxon>Dikarya</taxon>
        <taxon>Ascomycota</taxon>
        <taxon>Pezizomycotina</taxon>
        <taxon>Dothideomycetes</taxon>
        <taxon>Dothideomycetidae</taxon>
        <taxon>Capnodiales</taxon>
        <taxon>Capnodiaceae</taxon>
        <taxon>Polychaeton</taxon>
    </lineage>
</organism>